<feature type="region of interest" description="Disordered" evidence="12">
    <location>
        <begin position="92"/>
        <end position="189"/>
    </location>
</feature>
<dbReference type="PRINTS" id="PR00661">
    <property type="entry name" value="ERMFAMILY"/>
</dbReference>
<evidence type="ECO:0000313" key="16">
    <source>
        <dbReference type="Proteomes" id="UP000308365"/>
    </source>
</evidence>
<dbReference type="PROSITE" id="PS00661">
    <property type="entry name" value="FERM_2"/>
    <property type="match status" value="1"/>
</dbReference>
<dbReference type="InterPro" id="IPR018979">
    <property type="entry name" value="FERM_N"/>
</dbReference>
<dbReference type="CDD" id="cd14473">
    <property type="entry name" value="FERM_B-lobe"/>
    <property type="match status" value="1"/>
</dbReference>
<feature type="region of interest" description="Disordered" evidence="12">
    <location>
        <begin position="1"/>
        <end position="79"/>
    </location>
</feature>
<evidence type="ECO:0000256" key="5">
    <source>
        <dbReference type="ARBA" id="ARBA00023203"/>
    </source>
</evidence>
<evidence type="ECO:0000313" key="14">
    <source>
        <dbReference type="EMBL" id="TKC51800.1"/>
    </source>
</evidence>
<dbReference type="Pfam" id="PF05902">
    <property type="entry name" value="4_1_CTD"/>
    <property type="match status" value="1"/>
</dbReference>
<dbReference type="InterPro" id="IPR018980">
    <property type="entry name" value="FERM_PH-like_C"/>
</dbReference>
<dbReference type="SUPFAM" id="SSF47031">
    <property type="entry name" value="Second domain of FERM"/>
    <property type="match status" value="1"/>
</dbReference>
<dbReference type="CDD" id="cd17202">
    <property type="entry name" value="FERM_F1_EPB41L2"/>
    <property type="match status" value="1"/>
</dbReference>
<organism evidence="14 16">
    <name type="scientific">Monodon monoceros</name>
    <name type="common">Narwhal</name>
    <name type="synonym">Ceratodon monodon</name>
    <dbReference type="NCBI Taxonomy" id="40151"/>
    <lineage>
        <taxon>Eukaryota</taxon>
        <taxon>Metazoa</taxon>
        <taxon>Chordata</taxon>
        <taxon>Craniata</taxon>
        <taxon>Vertebrata</taxon>
        <taxon>Euteleostomi</taxon>
        <taxon>Mammalia</taxon>
        <taxon>Eutheria</taxon>
        <taxon>Laurasiatheria</taxon>
        <taxon>Artiodactyla</taxon>
        <taxon>Whippomorpha</taxon>
        <taxon>Cetacea</taxon>
        <taxon>Odontoceti</taxon>
        <taxon>Monodontidae</taxon>
        <taxon>Monodon</taxon>
    </lineage>
</organism>
<dbReference type="GO" id="GO:0005886">
    <property type="term" value="C:plasma membrane"/>
    <property type="evidence" value="ECO:0007669"/>
    <property type="project" value="TreeGrafter"/>
</dbReference>
<dbReference type="InterPro" id="IPR029071">
    <property type="entry name" value="Ubiquitin-like_domsf"/>
</dbReference>
<evidence type="ECO:0000313" key="15">
    <source>
        <dbReference type="Ensembl" id="ENSMMNP00015001974.1"/>
    </source>
</evidence>
<dbReference type="PIRSF" id="PIRSF002304">
    <property type="entry name" value="Membrane_skeletal_4_1"/>
    <property type="match status" value="1"/>
</dbReference>
<evidence type="ECO:0000256" key="1">
    <source>
        <dbReference type="ARBA" id="ARBA00004245"/>
    </source>
</evidence>
<dbReference type="InterPro" id="IPR019749">
    <property type="entry name" value="Band_41_domain"/>
</dbReference>
<dbReference type="FunFam" id="2.30.29.30:FF:000001">
    <property type="entry name" value="Erythrocyte membrane protein band 4.1"/>
    <property type="match status" value="1"/>
</dbReference>
<evidence type="ECO:0000256" key="6">
    <source>
        <dbReference type="ARBA" id="ARBA00023212"/>
    </source>
</evidence>
<dbReference type="Pfam" id="PF09380">
    <property type="entry name" value="FERM_C"/>
    <property type="match status" value="1"/>
</dbReference>
<dbReference type="InterPro" id="IPR014352">
    <property type="entry name" value="FERM/acyl-CoA-bd_prot_sf"/>
</dbReference>
<reference evidence="16" key="1">
    <citation type="journal article" date="2019" name="IScience">
        <title>Narwhal Genome Reveals Long-Term Low Genetic Diversity despite Current Large Abundance Size.</title>
        <authorList>
            <person name="Westbury M.V."/>
            <person name="Petersen B."/>
            <person name="Garde E."/>
            <person name="Heide-Jorgensen M.P."/>
            <person name="Lorenzen E.D."/>
        </authorList>
    </citation>
    <scope>NUCLEOTIDE SEQUENCE [LARGE SCALE GENOMIC DNA]</scope>
</reference>
<keyword evidence="5" id="KW-0009">Actin-binding</keyword>
<evidence type="ECO:0000256" key="2">
    <source>
        <dbReference type="ARBA" id="ARBA00004544"/>
    </source>
</evidence>
<feature type="compositionally biased region" description="Basic and acidic residues" evidence="12">
    <location>
        <begin position="110"/>
        <end position="189"/>
    </location>
</feature>
<dbReference type="SUPFAM" id="SSF54236">
    <property type="entry name" value="Ubiquitin-like"/>
    <property type="match status" value="1"/>
</dbReference>
<comment type="function">
    <text evidence="10">Protein 4.1 is a major structural element of the erythrocyte membrane skeleton. It plays a key role in regulating membrane physical properties of mechanical stability and deformability by stabilizing spectrin-actin interaction. Recruits DLG1 to membranes. Required for dynein-dynactin complex and NUMA1 recruitment at the mitotic cell cortex during anaphase.</text>
</comment>
<dbReference type="SMART" id="SM01196">
    <property type="entry name" value="FERM_C"/>
    <property type="match status" value="1"/>
</dbReference>
<feature type="compositionally biased region" description="Acidic residues" evidence="12">
    <location>
        <begin position="707"/>
        <end position="716"/>
    </location>
</feature>
<dbReference type="PRINTS" id="PR00935">
    <property type="entry name" value="BAND41"/>
</dbReference>
<dbReference type="SUPFAM" id="SSF50729">
    <property type="entry name" value="PH domain-like"/>
    <property type="match status" value="1"/>
</dbReference>
<dbReference type="Pfam" id="PF09379">
    <property type="entry name" value="FERM_N"/>
    <property type="match status" value="1"/>
</dbReference>
<sequence>MTTEVGSASEVKKESDQLGADATKEKLKEVAENQNQSSDPEEEKGSQSPPPAESQSSPRRQKKEKDPSESRGISRFIPPWLKKQKSYNLVVAKDGGDKKEPTQAVEEEQILDKEESLPEEERQAKGDAEETAQRKQQEIKVDVKEEKPVPVEEVSKEREEEKVKEIQEDKSDEAAKRETKEVQTNELKAEKASQKATKKTKTVQCKVTLLDGTEYSCDLEKRAKGQVLFDRVCEHLNLLEKDYFGLVFQENPEQKNWLDPAKEMKRQLRNLPWLFSFNVKFYPPDPSQLTEDITRYFLCLQLREDIASGRLPCSFVTHALLGSYTLQAELGDYDPEDHGSHDLSDFQFAPTQTKELEEKVAELHKTHRGLSPAQADSQFLENAKRLSMYGVDLHHAKDSEGVDIKLGVCANGLLIYKDRLRINRFAWPKILKISYKRSNFYIKVRPAELEQFESTIGFKLPNHRAAKRLWKVCVEHHTFYRLVSPEQPPKAKFLTLGSKFRYSGRTQAQTRQASTLIDRPAPHFERTSSKRVSRSLDGALIGGVDRSLTKDFPGPAGEVSARGRGAVSPAVVQDGDGSRDIRSPAKTPHVQLTEGKDLDKAQEEILKHQASISELKRNFMESTPEPRPNEWEKRRITPLSLQTQGSSLETLNIVEEKKQAEVGKDERITPAEMNGKEPSPGHGPGEMRKVEPGTQKDPTPLSSESSSESEEEAEDVGEYRPHRRAPEGAIREEQGEYEEEVDEAPGPAAKVVERQDPVPAASAVTQAGASVGTVETVTQEKGAGPQIPAEKSVNEGAVKQDVSEETEDEQQKVNGDVAPVDIDVLPQIICCSEPPVVKTEMVTISDASQRTEISTKEVPIVQTETKTITYESPQIDGGAGGDSGTLLTAQTVTSESVSTTTTTHITKTVKGGISETRIEKRIVITGDADIDHDQALAQAIREAREQHPDMSVTRVVVHKETELDEGEE</sequence>
<dbReference type="InterPro" id="IPR000299">
    <property type="entry name" value="FERM_domain"/>
</dbReference>
<dbReference type="GO" id="GO:0030866">
    <property type="term" value="P:cortical actin cytoskeleton organization"/>
    <property type="evidence" value="ECO:0007669"/>
    <property type="project" value="InterPro"/>
</dbReference>
<reference evidence="14" key="2">
    <citation type="journal article" date="2019" name="IScience">
        <title>Narwhal Genome Reveals Long-Term Low Genetic Diversity despite Current Large Abundance Size.</title>
        <authorList>
            <person name="Westbury M.V."/>
            <person name="Petersen B."/>
            <person name="Garde E."/>
            <person name="Heide-Jorgensen M.P."/>
            <person name="Lorenzen E.D."/>
        </authorList>
    </citation>
    <scope>NUCLEOTIDE SEQUENCE</scope>
    <source>
        <strain evidence="14">MVW</strain>
        <tissue evidence="14">Liver</tissue>
    </source>
</reference>
<dbReference type="Pfam" id="PF00373">
    <property type="entry name" value="FERM_M"/>
    <property type="match status" value="1"/>
</dbReference>
<evidence type="ECO:0000256" key="11">
    <source>
        <dbReference type="ARBA" id="ARBA00078357"/>
    </source>
</evidence>
<dbReference type="InterPro" id="IPR007477">
    <property type="entry name" value="SAB_dom"/>
</dbReference>
<keyword evidence="3" id="KW-0963">Cytoplasm</keyword>
<comment type="subcellular location">
    <subcellularLocation>
        <location evidence="2">Cytoplasm</location>
        <location evidence="2">Cell cortex</location>
    </subcellularLocation>
    <subcellularLocation>
        <location evidence="1">Cytoplasm</location>
        <location evidence="1">Cytoskeleton</location>
    </subcellularLocation>
</comment>
<feature type="region of interest" description="Disordered" evidence="12">
    <location>
        <begin position="615"/>
        <end position="813"/>
    </location>
</feature>
<evidence type="ECO:0000256" key="10">
    <source>
        <dbReference type="ARBA" id="ARBA00054563"/>
    </source>
</evidence>
<accession>A0A4V5PCV5</accession>
<dbReference type="GO" id="GO:0003779">
    <property type="term" value="F:actin binding"/>
    <property type="evidence" value="ECO:0007669"/>
    <property type="project" value="UniProtKB-KW"/>
</dbReference>
<dbReference type="GO" id="GO:0005198">
    <property type="term" value="F:structural molecule activity"/>
    <property type="evidence" value="ECO:0007669"/>
    <property type="project" value="InterPro"/>
</dbReference>
<dbReference type="PROSITE" id="PS50057">
    <property type="entry name" value="FERM_3"/>
    <property type="match status" value="1"/>
</dbReference>
<keyword evidence="17" id="KW-1185">Reference proteome</keyword>
<dbReference type="GeneID" id="114895859"/>
<evidence type="ECO:0000313" key="17">
    <source>
        <dbReference type="Proteomes" id="UP000694561"/>
    </source>
</evidence>
<keyword evidence="4" id="KW-0597">Phosphoprotein</keyword>
<feature type="compositionally biased region" description="Polar residues" evidence="12">
    <location>
        <begin position="639"/>
        <end position="650"/>
    </location>
</feature>
<dbReference type="CTD" id="2037"/>
<dbReference type="FunFam" id="3.10.20.90:FF:000002">
    <property type="entry name" value="Erythrocyte protein band 4.1-like 3"/>
    <property type="match status" value="1"/>
</dbReference>
<dbReference type="InterPro" id="IPR019747">
    <property type="entry name" value="FERM_CS"/>
</dbReference>
<evidence type="ECO:0000256" key="12">
    <source>
        <dbReference type="SAM" id="MobiDB-lite"/>
    </source>
</evidence>
<keyword evidence="6" id="KW-0206">Cytoskeleton</keyword>
<dbReference type="CDD" id="cd13184">
    <property type="entry name" value="FERM_C_4_1_family"/>
    <property type="match status" value="1"/>
</dbReference>
<evidence type="ECO:0000259" key="13">
    <source>
        <dbReference type="PROSITE" id="PS50057"/>
    </source>
</evidence>
<dbReference type="Proteomes" id="UP000694561">
    <property type="component" value="Unplaced"/>
</dbReference>
<evidence type="ECO:0000256" key="4">
    <source>
        <dbReference type="ARBA" id="ARBA00022553"/>
    </source>
</evidence>
<reference evidence="15" key="3">
    <citation type="submission" date="2025-05" db="UniProtKB">
        <authorList>
            <consortium name="Ensembl"/>
        </authorList>
    </citation>
    <scope>IDENTIFICATION</scope>
</reference>
<dbReference type="GO" id="GO:0031032">
    <property type="term" value="P:actomyosin structure organization"/>
    <property type="evidence" value="ECO:0007669"/>
    <property type="project" value="TreeGrafter"/>
</dbReference>
<dbReference type="InterPro" id="IPR019748">
    <property type="entry name" value="FERM_central"/>
</dbReference>
<dbReference type="Ensembl" id="ENSMMNT00015002182.1">
    <property type="protein sequence ID" value="ENSMMNP00015001974.1"/>
    <property type="gene ID" value="ENSMMNG00015001249.1"/>
</dbReference>
<dbReference type="SMART" id="SM00295">
    <property type="entry name" value="B41"/>
    <property type="match status" value="1"/>
</dbReference>
<dbReference type="FunFam" id="1.20.80.10:FF:000001">
    <property type="entry name" value="Erythrocyte membrane protein band 4.1"/>
    <property type="match status" value="1"/>
</dbReference>
<dbReference type="PANTHER" id="PTHR23280:SF17">
    <property type="entry name" value="BAND 4.1-LIKE PROTEIN 2"/>
    <property type="match status" value="1"/>
</dbReference>
<dbReference type="EMBL" id="RWIC01000045">
    <property type="protein sequence ID" value="TKC51800.1"/>
    <property type="molecule type" value="Genomic_DNA"/>
</dbReference>
<dbReference type="PANTHER" id="PTHR23280">
    <property type="entry name" value="4.1 G PROTEIN"/>
    <property type="match status" value="1"/>
</dbReference>
<evidence type="ECO:0000256" key="7">
    <source>
        <dbReference type="ARBA" id="ARBA00023658"/>
    </source>
</evidence>
<dbReference type="InterPro" id="IPR011993">
    <property type="entry name" value="PH-like_dom_sf"/>
</dbReference>
<dbReference type="AlphaFoldDB" id="A0A4V5PCV5"/>
<dbReference type="InterPro" id="IPR035963">
    <property type="entry name" value="FERM_2"/>
</dbReference>
<feature type="compositionally biased region" description="Basic and acidic residues" evidence="12">
    <location>
        <begin position="10"/>
        <end position="31"/>
    </location>
</feature>
<evidence type="ECO:0000256" key="8">
    <source>
        <dbReference type="ARBA" id="ARBA00030419"/>
    </source>
</evidence>
<dbReference type="Pfam" id="PF08736">
    <property type="entry name" value="FA"/>
    <property type="match status" value="1"/>
</dbReference>
<dbReference type="Pfam" id="PF04382">
    <property type="entry name" value="SAB"/>
    <property type="match status" value="1"/>
</dbReference>
<feature type="region of interest" description="Disordered" evidence="12">
    <location>
        <begin position="551"/>
        <end position="598"/>
    </location>
</feature>
<dbReference type="InterPro" id="IPR008379">
    <property type="entry name" value="Band_4.1_C"/>
</dbReference>
<dbReference type="RefSeq" id="XP_029079331.1">
    <property type="nucleotide sequence ID" value="XM_029223498.1"/>
</dbReference>
<dbReference type="GO" id="GO:0005938">
    <property type="term" value="C:cell cortex"/>
    <property type="evidence" value="ECO:0007669"/>
    <property type="project" value="UniProtKB-SubCell"/>
</dbReference>
<proteinExistence type="predicted"/>
<feature type="domain" description="FERM" evidence="13">
    <location>
        <begin position="203"/>
        <end position="484"/>
    </location>
</feature>
<dbReference type="GO" id="GO:0005856">
    <property type="term" value="C:cytoskeleton"/>
    <property type="evidence" value="ECO:0007669"/>
    <property type="project" value="UniProtKB-SubCell"/>
</dbReference>
<feature type="compositionally biased region" description="Basic and acidic residues" evidence="12">
    <location>
        <begin position="717"/>
        <end position="734"/>
    </location>
</feature>
<dbReference type="Gene3D" id="1.20.80.10">
    <property type="match status" value="1"/>
</dbReference>
<dbReference type="PROSITE" id="PS00660">
    <property type="entry name" value="FERM_1"/>
    <property type="match status" value="1"/>
</dbReference>
<dbReference type="Proteomes" id="UP000308365">
    <property type="component" value="Unassembled WGS sequence"/>
</dbReference>
<dbReference type="Gene3D" id="3.10.20.90">
    <property type="entry name" value="Phosphatidylinositol 3-kinase Catalytic Subunit, Chain A, domain 1"/>
    <property type="match status" value="1"/>
</dbReference>
<evidence type="ECO:0000256" key="3">
    <source>
        <dbReference type="ARBA" id="ARBA00022490"/>
    </source>
</evidence>
<feature type="compositionally biased region" description="Polar residues" evidence="12">
    <location>
        <begin position="763"/>
        <end position="779"/>
    </location>
</feature>
<evidence type="ECO:0000256" key="9">
    <source>
        <dbReference type="ARBA" id="ARBA00032586"/>
    </source>
</evidence>
<gene>
    <name evidence="15" type="primary">EPB41L2</name>
    <name evidence="14" type="ORF">EI555_017675</name>
</gene>
<dbReference type="Gene3D" id="2.30.29.30">
    <property type="entry name" value="Pleckstrin-homology domain (PH domain)/Phosphotyrosine-binding domain (PTB)"/>
    <property type="match status" value="1"/>
</dbReference>
<protein>
    <recommendedName>
        <fullName evidence="7">Protein 4.1</fullName>
    </recommendedName>
    <alternativeName>
        <fullName evidence="11">4.1R</fullName>
    </alternativeName>
    <alternativeName>
        <fullName evidence="8">Band 4.1</fullName>
    </alternativeName>
    <alternativeName>
        <fullName evidence="9">Erythrocyte membrane protein band 4.1</fullName>
    </alternativeName>
</protein>
<name>A0A4V5PCV5_MONMO</name>
<feature type="compositionally biased region" description="Basic and acidic residues" evidence="12">
    <location>
        <begin position="654"/>
        <end position="669"/>
    </location>
</feature>
<dbReference type="SMART" id="SM01195">
    <property type="entry name" value="FA"/>
    <property type="match status" value="1"/>
</dbReference>
<dbReference type="InterPro" id="IPR000798">
    <property type="entry name" value="Ez/rad/moesin-like"/>
</dbReference>
<dbReference type="GeneTree" id="ENSGT00940000155617"/>
<dbReference type="InterPro" id="IPR014847">
    <property type="entry name" value="FA"/>
</dbReference>